<evidence type="ECO:0000313" key="3">
    <source>
        <dbReference type="Proteomes" id="UP001558613"/>
    </source>
</evidence>
<dbReference type="PANTHER" id="PTHR46791:SF11">
    <property type="entry name" value="INTEGRASE CATALYTIC DOMAIN-CONTAINING PROTEIN"/>
    <property type="match status" value="1"/>
</dbReference>
<reference evidence="2 3" key="1">
    <citation type="submission" date="2023-09" db="EMBL/GenBank/DDBJ databases">
        <authorList>
            <person name="Wang M."/>
        </authorList>
    </citation>
    <scope>NUCLEOTIDE SEQUENCE [LARGE SCALE GENOMIC DNA]</scope>
    <source>
        <strain evidence="2">GT-2023</strain>
        <tissue evidence="2">Liver</tissue>
    </source>
</reference>
<keyword evidence="3" id="KW-1185">Reference proteome</keyword>
<dbReference type="Pfam" id="PF24764">
    <property type="entry name" value="rva_4"/>
    <property type="match status" value="1"/>
</dbReference>
<dbReference type="PANTHER" id="PTHR46791">
    <property type="entry name" value="EXPRESSED PROTEIN"/>
    <property type="match status" value="1"/>
</dbReference>
<protein>
    <recommendedName>
        <fullName evidence="1">Integrase core domain-containing protein</fullName>
    </recommendedName>
</protein>
<proteinExistence type="predicted"/>
<comment type="caution">
    <text evidence="2">The sequence shown here is derived from an EMBL/GenBank/DDBJ whole genome shotgun (WGS) entry which is preliminary data.</text>
</comment>
<accession>A0ABR3NHE5</accession>
<dbReference type="EMBL" id="JAYMGO010000004">
    <property type="protein sequence ID" value="KAL1276393.1"/>
    <property type="molecule type" value="Genomic_DNA"/>
</dbReference>
<gene>
    <name evidence="2" type="ORF">QQF64_036016</name>
</gene>
<dbReference type="InterPro" id="IPR058913">
    <property type="entry name" value="Integrase_dom_put"/>
</dbReference>
<evidence type="ECO:0000259" key="1">
    <source>
        <dbReference type="Pfam" id="PF24764"/>
    </source>
</evidence>
<dbReference type="Proteomes" id="UP001558613">
    <property type="component" value="Unassembled WGS sequence"/>
</dbReference>
<organism evidence="2 3">
    <name type="scientific">Cirrhinus molitorella</name>
    <name type="common">mud carp</name>
    <dbReference type="NCBI Taxonomy" id="172907"/>
    <lineage>
        <taxon>Eukaryota</taxon>
        <taxon>Metazoa</taxon>
        <taxon>Chordata</taxon>
        <taxon>Craniata</taxon>
        <taxon>Vertebrata</taxon>
        <taxon>Euteleostomi</taxon>
        <taxon>Actinopterygii</taxon>
        <taxon>Neopterygii</taxon>
        <taxon>Teleostei</taxon>
        <taxon>Ostariophysi</taxon>
        <taxon>Cypriniformes</taxon>
        <taxon>Cyprinidae</taxon>
        <taxon>Labeoninae</taxon>
        <taxon>Labeonini</taxon>
        <taxon>Cirrhinus</taxon>
    </lineage>
</organism>
<evidence type="ECO:0000313" key="2">
    <source>
        <dbReference type="EMBL" id="KAL1276393.1"/>
    </source>
</evidence>
<name>A0ABR3NHE5_9TELE</name>
<feature type="domain" description="Integrase core" evidence="1">
    <location>
        <begin position="44"/>
        <end position="120"/>
    </location>
</feature>
<sequence>MSEIGLAVRDTYSSVLDEELDALALTVKSRHPYAGYRMVKAHKNRYNIVIFGGIDGFSRKIMYLDVATNNLTSTTLYFFKCSVQRFGLPLRVRGDQGVENVQVARMMFSVRGTGRSSFIAVSTTKGGDNAS</sequence>